<dbReference type="Proteomes" id="UP000265520">
    <property type="component" value="Unassembled WGS sequence"/>
</dbReference>
<dbReference type="EMBL" id="LXQA010137942">
    <property type="protein sequence ID" value="MCI23801.1"/>
    <property type="molecule type" value="Genomic_DNA"/>
</dbReference>
<reference evidence="1 2" key="1">
    <citation type="journal article" date="2018" name="Front. Plant Sci.">
        <title>Red Clover (Trifolium pratense) and Zigzag Clover (T. medium) - A Picture of Genomic Similarities and Differences.</title>
        <authorList>
            <person name="Dluhosova J."/>
            <person name="Istvanek J."/>
            <person name="Nedelnik J."/>
            <person name="Repkova J."/>
        </authorList>
    </citation>
    <scope>NUCLEOTIDE SEQUENCE [LARGE SCALE GENOMIC DNA]</scope>
    <source>
        <strain evidence="2">cv. 10/8</strain>
        <tissue evidence="1">Leaf</tissue>
    </source>
</reference>
<comment type="caution">
    <text evidence="1">The sequence shown here is derived from an EMBL/GenBank/DDBJ whole genome shotgun (WGS) entry which is preliminary data.</text>
</comment>
<feature type="non-terminal residue" evidence="1">
    <location>
        <position position="1"/>
    </location>
</feature>
<name>A0A392QHC4_9FABA</name>
<proteinExistence type="predicted"/>
<keyword evidence="2" id="KW-1185">Reference proteome</keyword>
<dbReference type="AlphaFoldDB" id="A0A392QHC4"/>
<protein>
    <submittedName>
        <fullName evidence="1">Uncharacterized protein</fullName>
    </submittedName>
</protein>
<evidence type="ECO:0000313" key="1">
    <source>
        <dbReference type="EMBL" id="MCI23801.1"/>
    </source>
</evidence>
<accession>A0A392QHC4</accession>
<sequence>KFTSAQKMLDFRRYNIQRMKTSELLVCLQASSTSEDIFESCEDFLC</sequence>
<organism evidence="1 2">
    <name type="scientific">Trifolium medium</name>
    <dbReference type="NCBI Taxonomy" id="97028"/>
    <lineage>
        <taxon>Eukaryota</taxon>
        <taxon>Viridiplantae</taxon>
        <taxon>Streptophyta</taxon>
        <taxon>Embryophyta</taxon>
        <taxon>Tracheophyta</taxon>
        <taxon>Spermatophyta</taxon>
        <taxon>Magnoliopsida</taxon>
        <taxon>eudicotyledons</taxon>
        <taxon>Gunneridae</taxon>
        <taxon>Pentapetalae</taxon>
        <taxon>rosids</taxon>
        <taxon>fabids</taxon>
        <taxon>Fabales</taxon>
        <taxon>Fabaceae</taxon>
        <taxon>Papilionoideae</taxon>
        <taxon>50 kb inversion clade</taxon>
        <taxon>NPAAA clade</taxon>
        <taxon>Hologalegina</taxon>
        <taxon>IRL clade</taxon>
        <taxon>Trifolieae</taxon>
        <taxon>Trifolium</taxon>
    </lineage>
</organism>
<evidence type="ECO:0000313" key="2">
    <source>
        <dbReference type="Proteomes" id="UP000265520"/>
    </source>
</evidence>